<evidence type="ECO:0000313" key="1">
    <source>
        <dbReference type="EMBL" id="OGC68320.1"/>
    </source>
</evidence>
<comment type="caution">
    <text evidence="1">The sequence shown here is derived from an EMBL/GenBank/DDBJ whole genome shotgun (WGS) entry which is preliminary data.</text>
</comment>
<dbReference type="Gene3D" id="2.130.10.10">
    <property type="entry name" value="YVTN repeat-like/Quinoprotein amine dehydrogenase"/>
    <property type="match status" value="1"/>
</dbReference>
<protein>
    <recommendedName>
        <fullName evidence="3">Photosynthesis system II assembly factor Ycf48/Hcf136-like domain-containing protein</fullName>
    </recommendedName>
</protein>
<dbReference type="SUPFAM" id="SSF110296">
    <property type="entry name" value="Oligoxyloglucan reducing end-specific cellobiohydrolase"/>
    <property type="match status" value="1"/>
</dbReference>
<organism evidence="1 2">
    <name type="scientific">candidate division WWE3 bacterium RIFOXYC1_FULL_39_7</name>
    <dbReference type="NCBI Taxonomy" id="1802643"/>
    <lineage>
        <taxon>Bacteria</taxon>
        <taxon>Katanobacteria</taxon>
    </lineage>
</organism>
<sequence>MVGSDVTLSVNFADGDVFGANSSAGGAKDGVNDITVQSNKDTNAKWIRELDQNLNPGNGNQISAVIGFSATRWVVGAAVSGRLTTNSGLTYAAGFTAPSGIYLVGASHRTDRTKGVFVTNDGHVRYTTDSGATWNTPATGQLANVTTIRDVHMERNVAGTNDNIYVVGIAAANDGFWVSTDSGANFSQTNLAAISGNIAFLATYQDTVFVIDTGGIVTFKSTDAGASFATTGFNDNTDSPAKSGFAINGTAYVRALGECRNTDEAYDGVWLFGGAANAARAAAITSASAPTESGITNWAVATGTQTAYCIVYPQSVAAVNLGYPSFIVSTSDGVSFYVRPLPLIYNNATDTTPLMFNTLSTLDDQTLIWVTPPTAGNLIIIPL</sequence>
<reference evidence="1 2" key="1">
    <citation type="journal article" date="2016" name="Nat. Commun.">
        <title>Thousands of microbial genomes shed light on interconnected biogeochemical processes in an aquifer system.</title>
        <authorList>
            <person name="Anantharaman K."/>
            <person name="Brown C.T."/>
            <person name="Hug L.A."/>
            <person name="Sharon I."/>
            <person name="Castelle C.J."/>
            <person name="Probst A.J."/>
            <person name="Thomas B.C."/>
            <person name="Singh A."/>
            <person name="Wilkins M.J."/>
            <person name="Karaoz U."/>
            <person name="Brodie E.L."/>
            <person name="Williams K.H."/>
            <person name="Hubbard S.S."/>
            <person name="Banfield J.F."/>
        </authorList>
    </citation>
    <scope>NUCLEOTIDE SEQUENCE [LARGE SCALE GENOMIC DNA]</scope>
</reference>
<evidence type="ECO:0000313" key="2">
    <source>
        <dbReference type="Proteomes" id="UP000179113"/>
    </source>
</evidence>
<dbReference type="Proteomes" id="UP000179113">
    <property type="component" value="Unassembled WGS sequence"/>
</dbReference>
<dbReference type="AlphaFoldDB" id="A0A1F4WG39"/>
<proteinExistence type="predicted"/>
<name>A0A1F4WG39_UNCKA</name>
<gene>
    <name evidence="1" type="ORF">A2415_04525</name>
</gene>
<accession>A0A1F4WG39</accession>
<dbReference type="EMBL" id="MEWA01000049">
    <property type="protein sequence ID" value="OGC68320.1"/>
    <property type="molecule type" value="Genomic_DNA"/>
</dbReference>
<evidence type="ECO:0008006" key="3">
    <source>
        <dbReference type="Google" id="ProtNLM"/>
    </source>
</evidence>
<dbReference type="InterPro" id="IPR015943">
    <property type="entry name" value="WD40/YVTN_repeat-like_dom_sf"/>
</dbReference>